<gene>
    <name evidence="11" type="ORF">GCU69_05715</name>
</gene>
<dbReference type="InterPro" id="IPR006058">
    <property type="entry name" value="2Fe2S_fd_BS"/>
</dbReference>
<evidence type="ECO:0000259" key="10">
    <source>
        <dbReference type="PROSITE" id="PS51384"/>
    </source>
</evidence>
<dbReference type="InterPro" id="IPR039261">
    <property type="entry name" value="FNR_nucleotide-bd"/>
</dbReference>
<keyword evidence="12" id="KW-1185">Reference proteome</keyword>
<organism evidence="11 12">
    <name type="scientific">Streptomyces lycii</name>
    <dbReference type="NCBI Taxonomy" id="2654337"/>
    <lineage>
        <taxon>Bacteria</taxon>
        <taxon>Bacillati</taxon>
        <taxon>Actinomycetota</taxon>
        <taxon>Actinomycetes</taxon>
        <taxon>Kitasatosporales</taxon>
        <taxon>Streptomycetaceae</taxon>
        <taxon>Streptomyces</taxon>
    </lineage>
</organism>
<dbReference type="Gene3D" id="3.10.20.30">
    <property type="match status" value="1"/>
</dbReference>
<dbReference type="InterPro" id="IPR001041">
    <property type="entry name" value="2Fe-2S_ferredoxin-type"/>
</dbReference>
<dbReference type="EMBL" id="WHPN01000131">
    <property type="protein sequence ID" value="KAF4410078.1"/>
    <property type="molecule type" value="Genomic_DNA"/>
</dbReference>
<comment type="caution">
    <text evidence="11">The sequence shown here is derived from an EMBL/GenBank/DDBJ whole genome shotgun (WGS) entry which is preliminary data.</text>
</comment>
<dbReference type="PROSITE" id="PS00197">
    <property type="entry name" value="2FE2S_FER_1"/>
    <property type="match status" value="1"/>
</dbReference>
<dbReference type="Pfam" id="PF00111">
    <property type="entry name" value="Fer2"/>
    <property type="match status" value="1"/>
</dbReference>
<dbReference type="InterPro" id="IPR050415">
    <property type="entry name" value="MRET"/>
</dbReference>
<evidence type="ECO:0000256" key="1">
    <source>
        <dbReference type="ARBA" id="ARBA00001974"/>
    </source>
</evidence>
<evidence type="ECO:0000256" key="3">
    <source>
        <dbReference type="ARBA" id="ARBA00022714"/>
    </source>
</evidence>
<feature type="domain" description="2Fe-2S ferredoxin-type" evidence="9">
    <location>
        <begin position="261"/>
        <end position="346"/>
    </location>
</feature>
<dbReference type="Gene3D" id="2.40.30.10">
    <property type="entry name" value="Translation factors"/>
    <property type="match status" value="1"/>
</dbReference>
<keyword evidence="3" id="KW-0001">2Fe-2S</keyword>
<evidence type="ECO:0000256" key="7">
    <source>
        <dbReference type="ARBA" id="ARBA00023014"/>
    </source>
</evidence>
<evidence type="ECO:0000256" key="8">
    <source>
        <dbReference type="SAM" id="MobiDB-lite"/>
    </source>
</evidence>
<evidence type="ECO:0000256" key="5">
    <source>
        <dbReference type="ARBA" id="ARBA00023002"/>
    </source>
</evidence>
<sequence length="346" mass="36625">MAADTTTGRPAAAPPGPAAVRSADGAGNGTEYEAELTVARRETAAEEVAVLTLRHPAGAALPPWEPGAHIDLDLGGGRVRQYSLCGDPADPSRWRIAVLREPAGRGGSAHVHDRLTEGSTVRVRGPRNHFPFAPVPGDRCLFVAGGIGITPLLPMAAAADAAGADWRLLYGGRGRASMAFLDELARYGDRVSVRPQDEYGLLDLDAWLAEPREGTLVYACGPEPLLAAVEERCAASWPAGALRTERFHPREQGEPARAGAFEVELARSGKTVTVPPDRSVLQAVEEAGVTVLSSCQEGTCGTCETDVLEGEPDHRDSLLTEDERAAGETMMICVSRSRGPRLVLDL</sequence>
<keyword evidence="4" id="KW-0479">Metal-binding</keyword>
<keyword evidence="6" id="KW-0408">Iron</keyword>
<dbReference type="RefSeq" id="WP_156205292.1">
    <property type="nucleotide sequence ID" value="NZ_WHPN01000131.1"/>
</dbReference>
<dbReference type="SUPFAM" id="SSF54292">
    <property type="entry name" value="2Fe-2S ferredoxin-like"/>
    <property type="match status" value="1"/>
</dbReference>
<accession>A0ABQ7FRL8</accession>
<dbReference type="PRINTS" id="PR00409">
    <property type="entry name" value="PHDIOXRDTASE"/>
</dbReference>
<dbReference type="PROSITE" id="PS51384">
    <property type="entry name" value="FAD_FR"/>
    <property type="match status" value="1"/>
</dbReference>
<dbReference type="CDD" id="cd00207">
    <property type="entry name" value="fer2"/>
    <property type="match status" value="1"/>
</dbReference>
<evidence type="ECO:0000259" key="9">
    <source>
        <dbReference type="PROSITE" id="PS51085"/>
    </source>
</evidence>
<comment type="cofactor">
    <cofactor evidence="1">
        <name>FAD</name>
        <dbReference type="ChEBI" id="CHEBI:57692"/>
    </cofactor>
</comment>
<evidence type="ECO:0000313" key="12">
    <source>
        <dbReference type="Proteomes" id="UP000621266"/>
    </source>
</evidence>
<name>A0ABQ7FRL8_9ACTN</name>
<protein>
    <submittedName>
        <fullName evidence="11">Oxidoreductase</fullName>
    </submittedName>
</protein>
<keyword evidence="2" id="KW-0285">Flavoprotein</keyword>
<feature type="compositionally biased region" description="Low complexity" evidence="8">
    <location>
        <begin position="1"/>
        <end position="11"/>
    </location>
</feature>
<reference evidence="11 12" key="1">
    <citation type="submission" date="2019-10" db="EMBL/GenBank/DDBJ databases">
        <title>Streptomyces tenebrisbrunneis sp.nov., an endogenous actinomycete isolated from of Lycium ruthenicum.</title>
        <authorList>
            <person name="Ma L."/>
        </authorList>
    </citation>
    <scope>NUCLEOTIDE SEQUENCE [LARGE SCALE GENOMIC DNA]</scope>
    <source>
        <strain evidence="11 12">TRM 66187</strain>
    </source>
</reference>
<evidence type="ECO:0000256" key="6">
    <source>
        <dbReference type="ARBA" id="ARBA00023004"/>
    </source>
</evidence>
<dbReference type="Gene3D" id="3.40.50.80">
    <property type="entry name" value="Nucleotide-binding domain of ferredoxin-NADP reductase (FNR) module"/>
    <property type="match status" value="1"/>
</dbReference>
<dbReference type="InterPro" id="IPR036010">
    <property type="entry name" value="2Fe-2S_ferredoxin-like_sf"/>
</dbReference>
<dbReference type="Proteomes" id="UP000621266">
    <property type="component" value="Unassembled WGS sequence"/>
</dbReference>
<dbReference type="SUPFAM" id="SSF63380">
    <property type="entry name" value="Riboflavin synthase domain-like"/>
    <property type="match status" value="1"/>
</dbReference>
<proteinExistence type="predicted"/>
<feature type="region of interest" description="Disordered" evidence="8">
    <location>
        <begin position="1"/>
        <end position="28"/>
    </location>
</feature>
<dbReference type="CDD" id="cd06185">
    <property type="entry name" value="PDR_like"/>
    <property type="match status" value="1"/>
</dbReference>
<evidence type="ECO:0000256" key="2">
    <source>
        <dbReference type="ARBA" id="ARBA00022630"/>
    </source>
</evidence>
<evidence type="ECO:0000256" key="4">
    <source>
        <dbReference type="ARBA" id="ARBA00022723"/>
    </source>
</evidence>
<dbReference type="InterPro" id="IPR017927">
    <property type="entry name" value="FAD-bd_FR_type"/>
</dbReference>
<evidence type="ECO:0000313" key="11">
    <source>
        <dbReference type="EMBL" id="KAF4410078.1"/>
    </source>
</evidence>
<dbReference type="PROSITE" id="PS51085">
    <property type="entry name" value="2FE2S_FER_2"/>
    <property type="match status" value="1"/>
</dbReference>
<dbReference type="PANTHER" id="PTHR47354">
    <property type="entry name" value="NADH OXIDOREDUCTASE HCR"/>
    <property type="match status" value="1"/>
</dbReference>
<dbReference type="SUPFAM" id="SSF52343">
    <property type="entry name" value="Ferredoxin reductase-like, C-terminal NADP-linked domain"/>
    <property type="match status" value="1"/>
</dbReference>
<keyword evidence="5" id="KW-0560">Oxidoreductase</keyword>
<feature type="domain" description="FAD-binding FR-type" evidence="10">
    <location>
        <begin position="29"/>
        <end position="133"/>
    </location>
</feature>
<keyword evidence="7" id="KW-0411">Iron-sulfur</keyword>
<dbReference type="InterPro" id="IPR017938">
    <property type="entry name" value="Riboflavin_synthase-like_b-brl"/>
</dbReference>
<dbReference type="PANTHER" id="PTHR47354:SF1">
    <property type="entry name" value="CARNITINE MONOOXYGENASE REDUCTASE SUBUNIT"/>
    <property type="match status" value="1"/>
</dbReference>
<dbReference type="InterPro" id="IPR012675">
    <property type="entry name" value="Beta-grasp_dom_sf"/>
</dbReference>